<dbReference type="AlphaFoldDB" id="A0ABD3EXM0"/>
<dbReference type="EMBL" id="JBIMZQ010000052">
    <property type="protein sequence ID" value="KAL3658670.1"/>
    <property type="molecule type" value="Genomic_DNA"/>
</dbReference>
<feature type="region of interest" description="Disordered" evidence="1">
    <location>
        <begin position="385"/>
        <end position="456"/>
    </location>
</feature>
<organism evidence="2 3">
    <name type="scientific">Phytophthora oleae</name>
    <dbReference type="NCBI Taxonomy" id="2107226"/>
    <lineage>
        <taxon>Eukaryota</taxon>
        <taxon>Sar</taxon>
        <taxon>Stramenopiles</taxon>
        <taxon>Oomycota</taxon>
        <taxon>Peronosporomycetes</taxon>
        <taxon>Peronosporales</taxon>
        <taxon>Peronosporaceae</taxon>
        <taxon>Phytophthora</taxon>
    </lineage>
</organism>
<keyword evidence="3" id="KW-1185">Reference proteome</keyword>
<evidence type="ECO:0000256" key="1">
    <source>
        <dbReference type="SAM" id="MobiDB-lite"/>
    </source>
</evidence>
<evidence type="ECO:0000313" key="2">
    <source>
        <dbReference type="EMBL" id="KAL3658670.1"/>
    </source>
</evidence>
<gene>
    <name evidence="2" type="ORF">V7S43_016306</name>
</gene>
<accession>A0ABD3EXM0</accession>
<proteinExistence type="predicted"/>
<evidence type="ECO:0000313" key="3">
    <source>
        <dbReference type="Proteomes" id="UP001632037"/>
    </source>
</evidence>
<feature type="region of interest" description="Disordered" evidence="1">
    <location>
        <begin position="259"/>
        <end position="279"/>
    </location>
</feature>
<sequence length="579" mass="64136">MPLPAFRTSRFASTGASSVNSAIRDVASGSVYSSRCSSRPLRSKTSTVSQENRRVVRQAMVCAGSLRVRSCKLLWKPAALQLMVTTTTSLSEDEAHFDDCDDDSDDSEDDDIDKLTTMARPNKTHHYSLVFCHRSLIGHARRERIELDNIRDPVELIWGEDGLLSTRFEFSIVYGSVGPSGRRRTLTCRARDAKDYLQWTDALRMAMRFQGKNKSGKDMTMNRSTHAHTLASSKAPSNSPGSIGSFFDAVVIEEQRQLLDREERKGSANTPTSPTAATAAKAIAPPEANIAEESALKPVPADIASEYGVGRRRLSLVVKPMPRSAGTRLQRRMQSVPPVTMAKPLSMVPLRCSISKAAKVTTLPPFNTPHSTRTIEPKPPVEVTIARPCGRRRRRSGATRSRARVRNISLPDGARAWKPHTPDSNSGSKRSRLRVSPTSQPEEKRPRGPSSPLASIPVLGALPMLQSPSSLTESPLDFIDSSRTTEIVESLVEIAGVSSVRQRQKLLQGQPRPFMTKRHGLPMIPRKSEKEDPWLMSCRSSRLNLDMCDFEDVKSVRSNRPRTHGKSWSAYLKAMECEL</sequence>
<name>A0ABD3EXM0_9STRA</name>
<comment type="caution">
    <text evidence="2">The sequence shown here is derived from an EMBL/GenBank/DDBJ whole genome shotgun (WGS) entry which is preliminary data.</text>
</comment>
<feature type="compositionally biased region" description="Basic residues" evidence="1">
    <location>
        <begin position="389"/>
        <end position="405"/>
    </location>
</feature>
<protein>
    <recommendedName>
        <fullName evidence="4">PH domain-containing protein</fullName>
    </recommendedName>
</protein>
<feature type="compositionally biased region" description="Low complexity" evidence="1">
    <location>
        <begin position="267"/>
        <end position="279"/>
    </location>
</feature>
<reference evidence="2 3" key="1">
    <citation type="submission" date="2024-09" db="EMBL/GenBank/DDBJ databases">
        <title>Genome sequencing and assembly of Phytophthora oleae, isolate VK10A, causative agent of rot of olive drupes.</title>
        <authorList>
            <person name="Conti Taguali S."/>
            <person name="Riolo M."/>
            <person name="La Spada F."/>
            <person name="Cacciola S.O."/>
            <person name="Dionisio G."/>
        </authorList>
    </citation>
    <scope>NUCLEOTIDE SEQUENCE [LARGE SCALE GENOMIC DNA]</scope>
    <source>
        <strain evidence="2 3">VK10A</strain>
    </source>
</reference>
<evidence type="ECO:0008006" key="4">
    <source>
        <dbReference type="Google" id="ProtNLM"/>
    </source>
</evidence>
<dbReference type="Proteomes" id="UP001632037">
    <property type="component" value="Unassembled WGS sequence"/>
</dbReference>